<dbReference type="PROSITE" id="PS00012">
    <property type="entry name" value="PHOSPHOPANTETHEINE"/>
    <property type="match status" value="1"/>
</dbReference>
<dbReference type="Pfam" id="PF00501">
    <property type="entry name" value="AMP-binding"/>
    <property type="match status" value="1"/>
</dbReference>
<evidence type="ECO:0000256" key="7">
    <source>
        <dbReference type="ARBA" id="ARBA00054155"/>
    </source>
</evidence>
<reference evidence="12 13" key="1">
    <citation type="submission" date="2017-01" db="EMBL/GenBank/DDBJ databases">
        <title>Novel large sulfur bacteria in the metagenomes of groundwater-fed chemosynthetic microbial mats in the Lake Huron basin.</title>
        <authorList>
            <person name="Sharrar A.M."/>
            <person name="Flood B.E."/>
            <person name="Bailey J.V."/>
            <person name="Jones D.S."/>
            <person name="Biddanda B."/>
            <person name="Ruberg S.A."/>
            <person name="Marcus D.N."/>
            <person name="Dick G.J."/>
        </authorList>
    </citation>
    <scope>NUCLEOTIDE SEQUENCE [LARGE SCALE GENOMIC DNA]</scope>
    <source>
        <strain evidence="12">A8</strain>
    </source>
</reference>
<dbReference type="Pfam" id="PF21089">
    <property type="entry name" value="PKS_DH_N"/>
    <property type="match status" value="1"/>
</dbReference>
<comment type="caution">
    <text evidence="12">The sequence shown here is derived from an EMBL/GenBank/DDBJ whole genome shotgun (WGS) entry which is preliminary data.</text>
</comment>
<dbReference type="Gene3D" id="3.30.300.30">
    <property type="match status" value="1"/>
</dbReference>
<dbReference type="GO" id="GO:0004312">
    <property type="term" value="F:fatty acid synthase activity"/>
    <property type="evidence" value="ECO:0007669"/>
    <property type="project" value="TreeGrafter"/>
</dbReference>
<dbReference type="Gene3D" id="3.10.129.10">
    <property type="entry name" value="Hotdog Thioesterase"/>
    <property type="match status" value="1"/>
</dbReference>
<dbReference type="GO" id="GO:0006633">
    <property type="term" value="P:fatty acid biosynthetic process"/>
    <property type="evidence" value="ECO:0007669"/>
    <property type="project" value="UniProtKB-UniPathway"/>
</dbReference>
<dbReference type="InterPro" id="IPR020806">
    <property type="entry name" value="PKS_PP-bd"/>
</dbReference>
<dbReference type="SUPFAM" id="SSF53901">
    <property type="entry name" value="Thiolase-like"/>
    <property type="match status" value="1"/>
</dbReference>
<dbReference type="FunFam" id="3.40.366.10:FF:000002">
    <property type="entry name" value="Probable polyketide synthase 2"/>
    <property type="match status" value="1"/>
</dbReference>
<dbReference type="CDD" id="cd00833">
    <property type="entry name" value="PKS"/>
    <property type="match status" value="1"/>
</dbReference>
<dbReference type="Pfam" id="PF22621">
    <property type="entry name" value="CurL-like_PKS_C"/>
    <property type="match status" value="1"/>
</dbReference>
<dbReference type="InterPro" id="IPR057326">
    <property type="entry name" value="KR_dom"/>
</dbReference>
<dbReference type="InterPro" id="IPR050091">
    <property type="entry name" value="PKS_NRPS_Biosynth_Enz"/>
</dbReference>
<evidence type="ECO:0008006" key="14">
    <source>
        <dbReference type="Google" id="ProtNLM"/>
    </source>
</evidence>
<dbReference type="InterPro" id="IPR001227">
    <property type="entry name" value="Ac_transferase_dom_sf"/>
</dbReference>
<dbReference type="Pfam" id="PF02801">
    <property type="entry name" value="Ketoacyl-synt_C"/>
    <property type="match status" value="1"/>
</dbReference>
<dbReference type="InterPro" id="IPR016036">
    <property type="entry name" value="Malonyl_transacylase_ACP-bd"/>
</dbReference>
<dbReference type="Gene3D" id="3.10.129.120">
    <property type="match status" value="1"/>
</dbReference>
<dbReference type="Pfam" id="PF08659">
    <property type="entry name" value="KR"/>
    <property type="match status" value="1"/>
</dbReference>
<name>A0A1Y1QY62_9GAMM</name>
<dbReference type="SMART" id="SM00822">
    <property type="entry name" value="PKS_KR"/>
    <property type="match status" value="1"/>
</dbReference>
<dbReference type="SMART" id="SM00827">
    <property type="entry name" value="PKS_AT"/>
    <property type="match status" value="1"/>
</dbReference>
<evidence type="ECO:0000256" key="6">
    <source>
        <dbReference type="ARBA" id="ARBA00022737"/>
    </source>
</evidence>
<evidence type="ECO:0000256" key="1">
    <source>
        <dbReference type="ARBA" id="ARBA00005194"/>
    </source>
</evidence>
<dbReference type="SUPFAM" id="SSF47336">
    <property type="entry name" value="ACP-like"/>
    <property type="match status" value="2"/>
</dbReference>
<feature type="domain" description="Carrier" evidence="9">
    <location>
        <begin position="533"/>
        <end position="607"/>
    </location>
</feature>
<organism evidence="12 13">
    <name type="scientific">Thiothrix lacustris</name>
    <dbReference type="NCBI Taxonomy" id="525917"/>
    <lineage>
        <taxon>Bacteria</taxon>
        <taxon>Pseudomonadati</taxon>
        <taxon>Pseudomonadota</taxon>
        <taxon>Gammaproteobacteria</taxon>
        <taxon>Thiotrichales</taxon>
        <taxon>Thiotrichaceae</taxon>
        <taxon>Thiothrix</taxon>
    </lineage>
</organism>
<dbReference type="Pfam" id="PF13193">
    <property type="entry name" value="AMP-binding_C"/>
    <property type="match status" value="1"/>
</dbReference>
<dbReference type="Pfam" id="PF00109">
    <property type="entry name" value="ketoacyl-synt"/>
    <property type="match status" value="1"/>
</dbReference>
<dbReference type="PANTHER" id="PTHR43775">
    <property type="entry name" value="FATTY ACID SYNTHASE"/>
    <property type="match status" value="1"/>
</dbReference>
<accession>A0A1Y1QY62</accession>
<dbReference type="InterPro" id="IPR049552">
    <property type="entry name" value="PKS_DH_N"/>
</dbReference>
<dbReference type="InterPro" id="IPR025110">
    <property type="entry name" value="AMP-bd_C"/>
</dbReference>
<feature type="domain" description="Carrier" evidence="9">
    <location>
        <begin position="2299"/>
        <end position="2374"/>
    </location>
</feature>
<evidence type="ECO:0000313" key="12">
    <source>
        <dbReference type="EMBL" id="OQX16394.1"/>
    </source>
</evidence>
<dbReference type="SMART" id="SM00823">
    <property type="entry name" value="PKS_PP"/>
    <property type="match status" value="2"/>
</dbReference>
<feature type="region of interest" description="C-terminal hotdog fold" evidence="8">
    <location>
        <begin position="1651"/>
        <end position="1790"/>
    </location>
</feature>
<dbReference type="Gene3D" id="3.40.366.10">
    <property type="entry name" value="Malonyl-Coenzyme A Acyl Carrier Protein, domain 2"/>
    <property type="match status" value="1"/>
</dbReference>
<dbReference type="SMART" id="SM00826">
    <property type="entry name" value="PKS_DH"/>
    <property type="match status" value="1"/>
</dbReference>
<evidence type="ECO:0000256" key="8">
    <source>
        <dbReference type="PROSITE-ProRule" id="PRU01363"/>
    </source>
</evidence>
<dbReference type="SMART" id="SM00825">
    <property type="entry name" value="PKS_KS"/>
    <property type="match status" value="1"/>
</dbReference>
<proteinExistence type="inferred from homology"/>
<dbReference type="InterPro" id="IPR018201">
    <property type="entry name" value="Ketoacyl_synth_AS"/>
</dbReference>
<dbReference type="Gene3D" id="3.40.47.10">
    <property type="match status" value="1"/>
</dbReference>
<dbReference type="Pfam" id="PF00698">
    <property type="entry name" value="Acyl_transf_1"/>
    <property type="match status" value="1"/>
</dbReference>
<keyword evidence="5" id="KW-0808">Transferase</keyword>
<evidence type="ECO:0000259" key="10">
    <source>
        <dbReference type="PROSITE" id="PS52004"/>
    </source>
</evidence>
<gene>
    <name evidence="12" type="ORF">BWK73_04145</name>
</gene>
<dbReference type="Gene3D" id="1.10.1200.10">
    <property type="entry name" value="ACP-like"/>
    <property type="match status" value="2"/>
</dbReference>
<feature type="active site" description="Proton donor; for dehydratase activity" evidence="8">
    <location>
        <position position="1711"/>
    </location>
</feature>
<dbReference type="InterPro" id="IPR014031">
    <property type="entry name" value="Ketoacyl_synth_C"/>
</dbReference>
<feature type="domain" description="Ketosynthase family 3 (KS3)" evidence="10">
    <location>
        <begin position="631"/>
        <end position="1054"/>
    </location>
</feature>
<dbReference type="InterPro" id="IPR016039">
    <property type="entry name" value="Thiolase-like"/>
</dbReference>
<feature type="active site" description="Proton acceptor; for dehydratase activity" evidence="8">
    <location>
        <position position="1545"/>
    </location>
</feature>
<keyword evidence="6" id="KW-0677">Repeat</keyword>
<dbReference type="InterPro" id="IPR009081">
    <property type="entry name" value="PP-bd_ACP"/>
</dbReference>
<dbReference type="InterPro" id="IPR006162">
    <property type="entry name" value="Ppantetheine_attach_site"/>
</dbReference>
<dbReference type="InterPro" id="IPR014030">
    <property type="entry name" value="Ketoacyl_synth_N"/>
</dbReference>
<dbReference type="UniPathway" id="UPA00094"/>
<dbReference type="InterPro" id="IPR049551">
    <property type="entry name" value="PKS_DH_C"/>
</dbReference>
<evidence type="ECO:0000256" key="2">
    <source>
        <dbReference type="ARBA" id="ARBA00006484"/>
    </source>
</evidence>
<dbReference type="Pfam" id="PF14765">
    <property type="entry name" value="PS-DH"/>
    <property type="match status" value="1"/>
</dbReference>
<comment type="function">
    <text evidence="7">Involved in production of the polyketide antibiotic thailandamide.</text>
</comment>
<keyword evidence="4" id="KW-0597">Phosphoprotein</keyword>
<dbReference type="InterPro" id="IPR042099">
    <property type="entry name" value="ANL_N_sf"/>
</dbReference>
<dbReference type="InterPro" id="IPR020841">
    <property type="entry name" value="PKS_Beta-ketoAc_synthase_dom"/>
</dbReference>
<dbReference type="GO" id="GO:0031177">
    <property type="term" value="F:phosphopantetheine binding"/>
    <property type="evidence" value="ECO:0007669"/>
    <property type="project" value="InterPro"/>
</dbReference>
<dbReference type="InterPro" id="IPR036291">
    <property type="entry name" value="NAD(P)-bd_dom_sf"/>
</dbReference>
<dbReference type="Proteomes" id="UP000192491">
    <property type="component" value="Unassembled WGS sequence"/>
</dbReference>
<dbReference type="InterPro" id="IPR020807">
    <property type="entry name" value="PKS_DH"/>
</dbReference>
<dbReference type="CDD" id="cd08955">
    <property type="entry name" value="KR_2_FAS_SDR_x"/>
    <property type="match status" value="1"/>
</dbReference>
<sequence length="2418" mass="262029">MLTNMLWKAAQANPTRPALVQGDLRISYAQLAQLSGCASEGLRHLGIQTADCVAVILPNCPEFVISLFACARLGAVMLPLNPHYTKEELQRFLVDGQAKIIITDPARVELCQHIIAETGQAITLVIVGDAVANTVRFETLLDHIEPAAPTEILSGRALYLYTSGSTSAYKRLCCTQENLYYEALNFVDTIGLTADDPILCTVPLYHSYGFGNGLLDAVYAGATLVLLEPVVENGKVLDVPFVSRTQRVLELIAQEHIRFFPGVPYQFAALADLPADVPADLSGLKWCVSSGDVLPKVTYQRFLQRFGIAIRSLYGSTEAGSICLNTDPTAEMVFGSLGLPLLNVDIQIRDANGQLLPTDTSGAIWVKSPVIPPSGYDNRPELSAQVFLDGYYDTGDVGKQDARGHLIITGRKQTFVDVGGYKVDIGELEEVLQSHPAIREAAALGVDVPHAGQVIKAVIVPHTTCTDTEVLDYCRERLADYKLPRIIEFRTELPRSPLGKVLKKELENHNFTSDIAPLSQALQTANTLEQQTAIVATHLHTQVAATLQLPLEQVPHDATFQSMGFNSIRAAELQNRLIQLTGLPLPITLLWNHPSIAELTPVILAQMQADLPPKPATEAATPASTPPQFSAEPLAIIGMGCRFPGGVTSPEAFWQFLLQGGNGIVEIPPDRWDVEQFYDPNPDALGKSYSRWGGFLHDIQHFDPAFFTISPREAQHLDPRQRLLLETAWEALEHAACPPDSLAGSNTGVFVGHMVGDYHALLGDKLHLMDSYVSTGVLDSLLANRLSYTLNLQGPSLSVDTACSSALTALHLACQSLRHHECHLALVGGVNLMISPEMHVIGAKAGILSPTGQCSTFSADADGFARGEGCGVLVIKRLADAQANHDPILAVVHGVAINQDGRTNGIAAPNGFSQQRVIRQALHNAQLEAAAVTFVEAHGTGTLVGDPIEVEALSAVYGEPADAPCFLGAVKTNIGHLEGASGIAGLIKMALCLHKQMIPPNINFRELNPHIHLEQTRFQLPLTAQPWTQLAGERYGAVSSFGIGGTNGHVILGAAPAPTALPDTLERPQHLLTLSAKTAPALTALAQHYQAFMAAHPEVALADIAYTANTGRNAYPYRLAISADSLTTAIERLPQRLANVKPSSAWPAPKTAFLFTGQGSQYVGMGRELYATQPTFRATLERCAAILDTELALPLLDVLYPANADSTLINDTAYTQPALFALEYALATLWQSWGIQPNWVMGHSVGEYIAACIAGVFSLEDGLRLIAARARLMQALPRNGAMVAVMADEAQVQHAVAPYAQTVSIAASNTPRNVVISGETHAVETLVTSFQAAGIETRALTVSHAFHSPLMQPMLAEFAAIANSITYSLPQLPLISNVTGQLVQHEVTDPAYWVRHIREAVRFADSMATLQALGCNVFLEIGAKPTLIGMGQQCVSGNTNLWVHSLRPTQTDWQAMLDNLGKLYERGLPVDWAGFDRDYSRRKLALPTYPFQRQRYWLAETTPARQHAHTTLRPLVTRMVRSPLLKEILFESDFSLAALPFLADHKVYGEMVVPGACYLATVLSAADLLGKTVCQLEDILFPGAMVLAANETRTVHLALSPADTKAAFELISLAEGDEQAKHQTHLMGRLQWQAVATVPETPLAALQARCVTSLDPQRLYDVSREQHIDFGDSFQWLHTLWQGDNEILAQLHAPAALGKLEGYAFHPALLDACFQTAASTLLELDEADTWLPFLIRHIHVHQTATGNSWWCHAKQTGTHIWDIQLFAADGTRLLDMKGFEERVVPSEALLGKRSWEDWLYQVEWQAETPNALAPTTLPYRSWVIVADGGQFAEQLAAQLTGQGGHVQVVQAAQSAADYRQVLESQQEDFGVIALQHLDVAAEGESLAWQAPTEGMLYLVQALAVVKRAPAGVWIVTRNAQSVTAEDGNVGLAQAAMWGMGKTVTLEHPALHCVMVDVDSASGSDSAIADILLTELRMARQADSLETQVAYRQGQRHVARLNTHSLTKTDAENAPSVPVHSDASYLITGGTGGLGLEVAGWLVAQGAQHLTLLARRVPSPAVQQQIATLQQAGATINVVQADIADFAQIAEIIATLNTQAPLKGIIHAAGVLDDGILQYQSPERFANVMRPKVEGAWHLHQLTQDLPLDFFVLFSSVSATLGGMGQANYAAANACLDGLAHYRQHRGLPALSINWGGWSAVGMAANMDKTEQQRLVARGETLIAPAQGLEILAALLTQNNPQIVVLPVQWGTYLTATGSHSNAFFQRVTAASANLLMPQEKPQVGWRQTLEHTPPNQQYPLLVERLRLILASALGLPSPERIELRQGLRDLGLDSILSIEVRGRLEVELDCSLPATLLFDYPTVETLADYLSRSVLNLPPTSTTEAPNLLLDDDLMALLSGIDEIADTDIQHQFASSKR</sequence>
<dbReference type="InterPro" id="IPR016035">
    <property type="entry name" value="Acyl_Trfase/lysoPLipase"/>
</dbReference>
<evidence type="ECO:0000256" key="3">
    <source>
        <dbReference type="ARBA" id="ARBA00022450"/>
    </source>
</evidence>
<dbReference type="Gene3D" id="3.40.50.12780">
    <property type="entry name" value="N-terminal domain of ligase-like"/>
    <property type="match status" value="1"/>
</dbReference>
<evidence type="ECO:0000313" key="13">
    <source>
        <dbReference type="Proteomes" id="UP000192491"/>
    </source>
</evidence>
<evidence type="ECO:0000256" key="5">
    <source>
        <dbReference type="ARBA" id="ARBA00022679"/>
    </source>
</evidence>
<evidence type="ECO:0000259" key="11">
    <source>
        <dbReference type="PROSITE" id="PS52019"/>
    </source>
</evidence>
<keyword evidence="3" id="KW-0596">Phosphopantetheine</keyword>
<evidence type="ECO:0000259" key="9">
    <source>
        <dbReference type="PROSITE" id="PS50075"/>
    </source>
</evidence>
<comment type="pathway">
    <text evidence="1">Lipid metabolism; fatty acid biosynthesis.</text>
</comment>
<dbReference type="Gene3D" id="3.40.50.720">
    <property type="entry name" value="NAD(P)-binding Rossmann-like Domain"/>
    <property type="match status" value="1"/>
</dbReference>
<dbReference type="PANTHER" id="PTHR43775:SF51">
    <property type="entry name" value="INACTIVE PHENOLPHTHIOCEROL SYNTHESIS POLYKETIDE SYNTHASE TYPE I PKS1-RELATED"/>
    <property type="match status" value="1"/>
</dbReference>
<dbReference type="InterPro" id="IPR000873">
    <property type="entry name" value="AMP-dep_synth/lig_dom"/>
</dbReference>
<dbReference type="InterPro" id="IPR013968">
    <property type="entry name" value="PKS_KR"/>
</dbReference>
<dbReference type="InterPro" id="IPR049900">
    <property type="entry name" value="PKS_mFAS_DH"/>
</dbReference>
<dbReference type="GO" id="GO:0004315">
    <property type="term" value="F:3-oxoacyl-[acyl-carrier-protein] synthase activity"/>
    <property type="evidence" value="ECO:0007669"/>
    <property type="project" value="InterPro"/>
</dbReference>
<dbReference type="Gene3D" id="3.30.70.3290">
    <property type="match status" value="1"/>
</dbReference>
<dbReference type="PROSITE" id="PS00606">
    <property type="entry name" value="KS3_1"/>
    <property type="match status" value="1"/>
</dbReference>
<dbReference type="PROSITE" id="PS52004">
    <property type="entry name" value="KS3_2"/>
    <property type="match status" value="1"/>
</dbReference>
<dbReference type="InterPro" id="IPR045851">
    <property type="entry name" value="AMP-bd_C_sf"/>
</dbReference>
<evidence type="ECO:0000256" key="4">
    <source>
        <dbReference type="ARBA" id="ARBA00022553"/>
    </source>
</evidence>
<dbReference type="FunFam" id="3.40.47.10:FF:000019">
    <property type="entry name" value="Polyketide synthase type I"/>
    <property type="match status" value="1"/>
</dbReference>
<feature type="domain" description="PKS/mFAS DH" evidence="11">
    <location>
        <begin position="1509"/>
        <end position="1790"/>
    </location>
</feature>
<dbReference type="SUPFAM" id="SSF52151">
    <property type="entry name" value="FabD/lysophospholipase-like"/>
    <property type="match status" value="1"/>
</dbReference>
<dbReference type="Pfam" id="PF00550">
    <property type="entry name" value="PP-binding"/>
    <property type="match status" value="2"/>
</dbReference>
<dbReference type="PROSITE" id="PS50075">
    <property type="entry name" value="CARRIER"/>
    <property type="match status" value="2"/>
</dbReference>
<dbReference type="SUPFAM" id="SSF51735">
    <property type="entry name" value="NAD(P)-binding Rossmann-fold domains"/>
    <property type="match status" value="2"/>
</dbReference>
<dbReference type="SUPFAM" id="SSF55048">
    <property type="entry name" value="Probable ACP-binding domain of malonyl-CoA ACP transacylase"/>
    <property type="match status" value="1"/>
</dbReference>
<comment type="similarity">
    <text evidence="2">Belongs to the short-chain dehydrogenases/reductases (SDR) family.</text>
</comment>
<dbReference type="PROSITE" id="PS52019">
    <property type="entry name" value="PKS_MFAS_DH"/>
    <property type="match status" value="1"/>
</dbReference>
<dbReference type="SMART" id="SM01294">
    <property type="entry name" value="PKS_PP_betabranch"/>
    <property type="match status" value="1"/>
</dbReference>
<protein>
    <recommendedName>
        <fullName evidence="14">Carrier domain-containing protein</fullName>
    </recommendedName>
</protein>
<dbReference type="InterPro" id="IPR014043">
    <property type="entry name" value="Acyl_transferase_dom"/>
</dbReference>
<dbReference type="SUPFAM" id="SSF56801">
    <property type="entry name" value="Acetyl-CoA synthetase-like"/>
    <property type="match status" value="1"/>
</dbReference>
<dbReference type="EMBL" id="MTEJ01000005">
    <property type="protein sequence ID" value="OQX16394.1"/>
    <property type="molecule type" value="Genomic_DNA"/>
</dbReference>
<dbReference type="InterPro" id="IPR036736">
    <property type="entry name" value="ACP-like_sf"/>
</dbReference>
<feature type="region of interest" description="N-terminal hotdog fold" evidence="8">
    <location>
        <begin position="1509"/>
        <end position="1637"/>
    </location>
</feature>